<keyword evidence="3" id="KW-1185">Reference proteome</keyword>
<gene>
    <name evidence="2" type="ORF">GCM10010468_47120</name>
</gene>
<evidence type="ECO:0000256" key="1">
    <source>
        <dbReference type="SAM" id="MobiDB-lite"/>
    </source>
</evidence>
<name>A0ABP6QDB0_9ACTN</name>
<accession>A0ABP6QDB0</accession>
<evidence type="ECO:0008006" key="4">
    <source>
        <dbReference type="Google" id="ProtNLM"/>
    </source>
</evidence>
<reference evidence="3" key="1">
    <citation type="journal article" date="2019" name="Int. J. Syst. Evol. Microbiol.">
        <title>The Global Catalogue of Microorganisms (GCM) 10K type strain sequencing project: providing services to taxonomists for standard genome sequencing and annotation.</title>
        <authorList>
            <consortium name="The Broad Institute Genomics Platform"/>
            <consortium name="The Broad Institute Genome Sequencing Center for Infectious Disease"/>
            <person name="Wu L."/>
            <person name="Ma J."/>
        </authorList>
    </citation>
    <scope>NUCLEOTIDE SEQUENCE [LARGE SCALE GENOMIC DNA]</scope>
    <source>
        <strain evidence="3">JCM 9377</strain>
    </source>
</reference>
<feature type="region of interest" description="Disordered" evidence="1">
    <location>
        <begin position="152"/>
        <end position="183"/>
    </location>
</feature>
<sequence length="183" mass="19589">MMCFLFPPALLPLGGKGIRELLGTPMAPTPGVGDLTARFLTQLAENVDHYSPAEGARLATAALEVLATRMARELDITGWGTSEKRRHALLTTVQGFVLQRLGDPRLGPAEVAAAHHMSLRSLHQLFHDHGLRWRGGSGAAAWRRAAATWRIRRSPIGRSPPSGRGGASPARPTSAGPSAPRTR</sequence>
<organism evidence="2 3">
    <name type="scientific">Actinocorallia longicatena</name>
    <dbReference type="NCBI Taxonomy" id="111803"/>
    <lineage>
        <taxon>Bacteria</taxon>
        <taxon>Bacillati</taxon>
        <taxon>Actinomycetota</taxon>
        <taxon>Actinomycetes</taxon>
        <taxon>Streptosporangiales</taxon>
        <taxon>Thermomonosporaceae</taxon>
        <taxon>Actinocorallia</taxon>
    </lineage>
</organism>
<proteinExistence type="predicted"/>
<dbReference type="EMBL" id="BAAAUV010000012">
    <property type="protein sequence ID" value="GAA3221766.1"/>
    <property type="molecule type" value="Genomic_DNA"/>
</dbReference>
<comment type="caution">
    <text evidence="2">The sequence shown here is derived from an EMBL/GenBank/DDBJ whole genome shotgun (WGS) entry which is preliminary data.</text>
</comment>
<protein>
    <recommendedName>
        <fullName evidence="4">HTH araC/xylS-type domain-containing protein</fullName>
    </recommendedName>
</protein>
<evidence type="ECO:0000313" key="2">
    <source>
        <dbReference type="EMBL" id="GAA3221766.1"/>
    </source>
</evidence>
<evidence type="ECO:0000313" key="3">
    <source>
        <dbReference type="Proteomes" id="UP001501237"/>
    </source>
</evidence>
<feature type="compositionally biased region" description="Low complexity" evidence="1">
    <location>
        <begin position="156"/>
        <end position="172"/>
    </location>
</feature>
<dbReference type="Proteomes" id="UP001501237">
    <property type="component" value="Unassembled WGS sequence"/>
</dbReference>
<dbReference type="RefSeq" id="WP_344831970.1">
    <property type="nucleotide sequence ID" value="NZ_BAAAUV010000012.1"/>
</dbReference>